<dbReference type="Pfam" id="PF13798">
    <property type="entry name" value="PCYCGC"/>
    <property type="match status" value="1"/>
</dbReference>
<dbReference type="InterPro" id="IPR025673">
    <property type="entry name" value="PCYCGC"/>
</dbReference>
<evidence type="ECO:0000313" key="2">
    <source>
        <dbReference type="EMBL" id="WEK55436.1"/>
    </source>
</evidence>
<feature type="signal peptide" evidence="1">
    <location>
        <begin position="1"/>
        <end position="21"/>
    </location>
</feature>
<accession>A0AA95EYW5</accession>
<dbReference type="PROSITE" id="PS51257">
    <property type="entry name" value="PROKAR_LIPOPROTEIN"/>
    <property type="match status" value="1"/>
</dbReference>
<keyword evidence="1" id="KW-0732">Signal</keyword>
<evidence type="ECO:0000256" key="1">
    <source>
        <dbReference type="SAM" id="SignalP"/>
    </source>
</evidence>
<proteinExistence type="predicted"/>
<evidence type="ECO:0000313" key="3">
    <source>
        <dbReference type="Proteomes" id="UP001178662"/>
    </source>
</evidence>
<name>A0AA95EYW5_9BACL</name>
<dbReference type="Proteomes" id="UP001178662">
    <property type="component" value="Chromosome"/>
</dbReference>
<sequence>MKSRWLLALPSAVLACGVILAACGGNGSSASHDHSESHEGETWEHRASYADLPDFTQDFTDRVQHLYSIVGEYEEIMKQVKCYCGCMDYNNAHDSLHRCYVASKSADEVVWTDHSGLCGICTAELSSIETWTKEGKTPEQIVQLIEDNFNPNI</sequence>
<keyword evidence="3" id="KW-1185">Reference proteome</keyword>
<gene>
    <name evidence="2" type="ORF">P0Y55_05095</name>
</gene>
<feature type="chain" id="PRO_5041657473" evidence="1">
    <location>
        <begin position="22"/>
        <end position="153"/>
    </location>
</feature>
<protein>
    <submittedName>
        <fullName evidence="2">PCYCGC motif-containing (Lipo)protein</fullName>
    </submittedName>
</protein>
<organism evidence="2 3">
    <name type="scientific">Candidatus Cohnella colombiensis</name>
    <dbReference type="NCBI Taxonomy" id="3121368"/>
    <lineage>
        <taxon>Bacteria</taxon>
        <taxon>Bacillati</taxon>
        <taxon>Bacillota</taxon>
        <taxon>Bacilli</taxon>
        <taxon>Bacillales</taxon>
        <taxon>Paenibacillaceae</taxon>
        <taxon>Cohnella</taxon>
    </lineage>
</organism>
<dbReference type="EMBL" id="CP119317">
    <property type="protein sequence ID" value="WEK55436.1"/>
    <property type="molecule type" value="Genomic_DNA"/>
</dbReference>
<reference evidence="2" key="1">
    <citation type="submission" date="2023-03" db="EMBL/GenBank/DDBJ databases">
        <title>Andean soil-derived lignocellulolytic bacterial consortium as a source of novel taxa and putative plastic-active enzymes.</title>
        <authorList>
            <person name="Diaz-Garcia L."/>
            <person name="Chuvochina M."/>
            <person name="Feuerriegel G."/>
            <person name="Bunk B."/>
            <person name="Sproer C."/>
            <person name="Streit W.R."/>
            <person name="Rodriguez L.M."/>
            <person name="Overmann J."/>
            <person name="Jimenez D.J."/>
        </authorList>
    </citation>
    <scope>NUCLEOTIDE SEQUENCE</scope>
    <source>
        <strain evidence="2">MAG 2441</strain>
    </source>
</reference>
<dbReference type="AlphaFoldDB" id="A0AA95EYW5"/>